<dbReference type="InterPro" id="IPR054249">
    <property type="entry name" value="DUF6976"/>
</dbReference>
<name>A0ABX3N0S3_9RHOB</name>
<protein>
    <submittedName>
        <fullName evidence="1">Uncharacterized protein</fullName>
    </submittedName>
</protein>
<dbReference type="RefSeq" id="WP_078603951.1">
    <property type="nucleotide sequence ID" value="NZ_MPZV01000001.1"/>
</dbReference>
<proteinExistence type="predicted"/>
<accession>A0ABX3N0S3</accession>
<keyword evidence="2" id="KW-1185">Reference proteome</keyword>
<evidence type="ECO:0000313" key="1">
    <source>
        <dbReference type="EMBL" id="OOY25463.1"/>
    </source>
</evidence>
<dbReference type="EMBL" id="MPZV01000001">
    <property type="protein sequence ID" value="OOY25463.1"/>
    <property type="molecule type" value="Genomic_DNA"/>
</dbReference>
<comment type="caution">
    <text evidence="1">The sequence shown here is derived from an EMBL/GenBank/DDBJ whole genome shotgun (WGS) entry which is preliminary data.</text>
</comment>
<organism evidence="1 2">
    <name type="scientific">Thioclava sediminum</name>
    <dbReference type="NCBI Taxonomy" id="1915319"/>
    <lineage>
        <taxon>Bacteria</taxon>
        <taxon>Pseudomonadati</taxon>
        <taxon>Pseudomonadota</taxon>
        <taxon>Alphaproteobacteria</taxon>
        <taxon>Rhodobacterales</taxon>
        <taxon>Paracoccaceae</taxon>
        <taxon>Thioclava</taxon>
    </lineage>
</organism>
<dbReference type="Pfam" id="PF22396">
    <property type="entry name" value="DUF6976"/>
    <property type="match status" value="1"/>
</dbReference>
<sequence>MKNEMLSVAEAAARIEAGDVMVVAGDEALLAQLPRGTWIGGTTVYFVTEEGGAVVRDKLFCTRFERATGAVPRWLEVGDLPKISEGYAENGFTMIMIPAFSVAHSDFAVEGQGYPGLFDQPLAGWITGVHLDELGKRAPKVFDGATGLAHDEGAVLLHVALPDGVAADLDILNIFAQGEAEALTFTFPKAGFEAEVATVEGQEVNLARYITEHEIDTRLPLVANYAGTLVNVSIQEVDAEAGKVKFYAPVVEGVEYRLAQALGSYAQAFADGAGGKGANEYSCNCILNYLYGELEGQRTGGFTGPVTFGEIAYILLNQTLVRMELHEGDAAA</sequence>
<evidence type="ECO:0000313" key="2">
    <source>
        <dbReference type="Proteomes" id="UP000190787"/>
    </source>
</evidence>
<dbReference type="Proteomes" id="UP000190787">
    <property type="component" value="Unassembled WGS sequence"/>
</dbReference>
<reference evidence="1 2" key="1">
    <citation type="submission" date="2016-11" db="EMBL/GenBank/DDBJ databases">
        <title>A multilocus sequence analysis scheme for characterization of bacteria in the genus Thioclava.</title>
        <authorList>
            <person name="Liu Y."/>
            <person name="Shao Z."/>
        </authorList>
    </citation>
    <scope>NUCLEOTIDE SEQUENCE [LARGE SCALE GENOMIC DNA]</scope>
    <source>
        <strain evidence="1 2">TAW-CT134</strain>
    </source>
</reference>
<gene>
    <name evidence="1" type="ORF">BMI91_03385</name>
</gene>